<feature type="domain" description="Bacterial repeat" evidence="1">
    <location>
        <begin position="242"/>
        <end position="309"/>
    </location>
</feature>
<comment type="caution">
    <text evidence="2">The sequence shown here is derived from an EMBL/GenBank/DDBJ whole genome shotgun (WGS) entry which is preliminary data.</text>
</comment>
<dbReference type="Pfam" id="PF18998">
    <property type="entry name" value="Flg_new_2"/>
    <property type="match status" value="1"/>
</dbReference>
<dbReference type="Proteomes" id="UP000189670">
    <property type="component" value="Unassembled WGS sequence"/>
</dbReference>
<sequence length="771" mass="87177">MTIHRAFSYYPDGHQYQMLFTERNDIRIAPGADVAWQMNYTTSDQNSFLPGLGIRIHYNSNMIKWQDFSNLYDNDMLSGRDLSPKKDVSNLDNDPKTDKCIQVAWLDISRNWSGKKVPHSLFGMAFSTPDDAGINSESAIHFTSSSHAATHQFFAPSISINFQPWTIDCTAQGPGQISPSGLISVAHNTSKKVQFIANRHYHIESVFIDGDPYGQISEYTFDNVTTNHMVTVIYAIDQVTLTLTKCGNGSGMIKPMEGSYTYDYGTGVVLTSIASESSIFTGWSGDATGNTNISIIMDRDKHINANFAIKMFKIDPIYGEHGRIVPSETFYIEYNANQIVKIFADRCYEVDNVWINGVSRGVVFNHNFIDIRSDQTIEATFKIKDRDSDGLPDCIESITGCTDLNDPDSDGDGLLDGEEDLNKDGLVDINETSPCEPDSDYDGMDDGWELTYGMNPLMEDATLDKDADGYANYYEYISHFNPDEQNEPYQTYYDPETDNRQPYQIVNLRPEHVKIVPGGYFDLEVIYNVSDNNAQTRGIGIHLHFASKDIQWESCQSRFTNGIKVTEPEIKIDQNDLDNDPNTDRYIALLWQDDDGQWPDTVLPAKLCTTTFSVSSDMPENYSAYIRVSSFFLDANYHFYQSPARYQAQRGYLDIDGNGIEDALTDGLLIMGYLYGFRNMPLINNAIGPYAVRTEAEQIEPILRNMYNHFDIDGNGVINALADGLLLVRYLFGFRDYELIYDVITPNCGRCTSEELIEYIRNIKPNNLSEE</sequence>
<dbReference type="AlphaFoldDB" id="A0A1V1P6N8"/>
<reference evidence="3" key="1">
    <citation type="submission" date="2012-11" db="EMBL/GenBank/DDBJ databases">
        <authorList>
            <person name="Lucero-Rivera Y.E."/>
            <person name="Tovar-Ramirez D."/>
        </authorList>
    </citation>
    <scope>NUCLEOTIDE SEQUENCE [LARGE SCALE GENOMIC DNA]</scope>
    <source>
        <strain evidence="3">Araruama</strain>
    </source>
</reference>
<gene>
    <name evidence="2" type="ORF">OMM_03160</name>
</gene>
<proteinExistence type="predicted"/>
<protein>
    <recommendedName>
        <fullName evidence="1">Bacterial repeat domain-containing protein</fullName>
    </recommendedName>
</protein>
<evidence type="ECO:0000313" key="3">
    <source>
        <dbReference type="Proteomes" id="UP000189670"/>
    </source>
</evidence>
<accession>A0A1V1P6N8</accession>
<name>A0A1V1P6N8_9BACT</name>
<evidence type="ECO:0000259" key="1">
    <source>
        <dbReference type="Pfam" id="PF18998"/>
    </source>
</evidence>
<evidence type="ECO:0000313" key="2">
    <source>
        <dbReference type="EMBL" id="ETR70552.1"/>
    </source>
</evidence>
<organism evidence="2 3">
    <name type="scientific">Candidatus Magnetoglobus multicellularis str. Araruama</name>
    <dbReference type="NCBI Taxonomy" id="890399"/>
    <lineage>
        <taxon>Bacteria</taxon>
        <taxon>Pseudomonadati</taxon>
        <taxon>Thermodesulfobacteriota</taxon>
        <taxon>Desulfobacteria</taxon>
        <taxon>Desulfobacterales</taxon>
        <taxon>Desulfobacteraceae</taxon>
        <taxon>Candidatus Magnetoglobus</taxon>
    </lineage>
</organism>
<dbReference type="EMBL" id="ATBP01000405">
    <property type="protein sequence ID" value="ETR70552.1"/>
    <property type="molecule type" value="Genomic_DNA"/>
</dbReference>
<dbReference type="InterPro" id="IPR044060">
    <property type="entry name" value="Bacterial_rp_domain"/>
</dbReference>